<accession>A0A9N9JKE1</accession>
<dbReference type="EMBL" id="CAJVQA010025606">
    <property type="protein sequence ID" value="CAG8786570.1"/>
    <property type="molecule type" value="Genomic_DNA"/>
</dbReference>
<evidence type="ECO:0000313" key="2">
    <source>
        <dbReference type="Proteomes" id="UP000789759"/>
    </source>
</evidence>
<evidence type="ECO:0000313" key="1">
    <source>
        <dbReference type="EMBL" id="CAG8786570.1"/>
    </source>
</evidence>
<sequence length="386" mass="44126">MLTENQEVVRYDKVGRPSLLFQHPDLHDQIYTYVESGSADPKRRKEVIKVRIIENLCKNLEERYNIYMARTTLNNYLLSRQANSIAAKAHRHPAWVAVAGVSRTDTQEHPDRHYCLASVKIPAVGRTFQTLQSINEPVVVADYDFSVGHGQKLIPSPTGTSSLTHMQDLRSLTLDPQYDDVLKFNEQIKPIWILLVDGGPDENPKHLKNIKVYCQLFKQFDLDYLSVRTHALRQSKYNPVERGMATLSGKLAGITLPVDHFGKHLDSQGKIIDPELAVQNFRYAGEILCDAWSHDLIFGKCVHTQYVDTFTNPFDNLQFEGSEKEMIKELKRQEKQNQINIEKEDEAPDVLFHGLELKITATCAHILLILKNAKILIVVKCLEQKK</sequence>
<dbReference type="Proteomes" id="UP000789759">
    <property type="component" value="Unassembled WGS sequence"/>
</dbReference>
<proteinExistence type="predicted"/>
<dbReference type="AlphaFoldDB" id="A0A9N9JKE1"/>
<comment type="caution">
    <text evidence="1">The sequence shown here is derived from an EMBL/GenBank/DDBJ whole genome shotgun (WGS) entry which is preliminary data.</text>
</comment>
<reference evidence="1" key="1">
    <citation type="submission" date="2021-06" db="EMBL/GenBank/DDBJ databases">
        <authorList>
            <person name="Kallberg Y."/>
            <person name="Tangrot J."/>
            <person name="Rosling A."/>
        </authorList>
    </citation>
    <scope>NUCLEOTIDE SEQUENCE</scope>
    <source>
        <strain evidence="1">FL966</strain>
    </source>
</reference>
<protein>
    <submittedName>
        <fullName evidence="1">13170_t:CDS:1</fullName>
    </submittedName>
</protein>
<name>A0A9N9JKE1_9GLOM</name>
<dbReference type="OrthoDB" id="2396850at2759"/>
<dbReference type="PANTHER" id="PTHR46954">
    <property type="entry name" value="C2H2-TYPE DOMAIN-CONTAINING PROTEIN"/>
    <property type="match status" value="1"/>
</dbReference>
<keyword evidence="2" id="KW-1185">Reference proteome</keyword>
<dbReference type="PANTHER" id="PTHR46954:SF1">
    <property type="entry name" value="C2H2-TYPE DOMAIN-CONTAINING PROTEIN"/>
    <property type="match status" value="1"/>
</dbReference>
<gene>
    <name evidence="1" type="ORF">CPELLU_LOCUS16722</name>
</gene>
<organism evidence="1 2">
    <name type="scientific">Cetraspora pellucida</name>
    <dbReference type="NCBI Taxonomy" id="1433469"/>
    <lineage>
        <taxon>Eukaryota</taxon>
        <taxon>Fungi</taxon>
        <taxon>Fungi incertae sedis</taxon>
        <taxon>Mucoromycota</taxon>
        <taxon>Glomeromycotina</taxon>
        <taxon>Glomeromycetes</taxon>
        <taxon>Diversisporales</taxon>
        <taxon>Gigasporaceae</taxon>
        <taxon>Cetraspora</taxon>
    </lineage>
</organism>